<sequence>MSKVKFRYFHHSILLLFSFKTNLVYNNMFFFIKGLWVQICFFFFLDNMMYM</sequence>
<feature type="transmembrane region" description="Helical" evidence="1">
    <location>
        <begin position="24"/>
        <end position="45"/>
    </location>
</feature>
<name>A0A0D3DER7_BRAOL</name>
<protein>
    <submittedName>
        <fullName evidence="2">Uncharacterized protein</fullName>
    </submittedName>
</protein>
<dbReference type="Proteomes" id="UP000032141">
    <property type="component" value="Chromosome C7"/>
</dbReference>
<dbReference type="HOGENOM" id="CLU_3109223_0_0_1"/>
<dbReference type="EnsemblPlants" id="Bo7g105650.1">
    <property type="protein sequence ID" value="Bo7g105650.1"/>
    <property type="gene ID" value="Bo7g105650"/>
</dbReference>
<proteinExistence type="predicted"/>
<keyword evidence="1" id="KW-1133">Transmembrane helix</keyword>
<reference evidence="2 3" key="1">
    <citation type="journal article" date="2014" name="Genome Biol.">
        <title>Transcriptome and methylome profiling reveals relics of genome dominance in the mesopolyploid Brassica oleracea.</title>
        <authorList>
            <person name="Parkin I.A."/>
            <person name="Koh C."/>
            <person name="Tang H."/>
            <person name="Robinson S.J."/>
            <person name="Kagale S."/>
            <person name="Clarke W.E."/>
            <person name="Town C.D."/>
            <person name="Nixon J."/>
            <person name="Krishnakumar V."/>
            <person name="Bidwell S.L."/>
            <person name="Denoeud F."/>
            <person name="Belcram H."/>
            <person name="Links M.G."/>
            <person name="Just J."/>
            <person name="Clarke C."/>
            <person name="Bender T."/>
            <person name="Huebert T."/>
            <person name="Mason A.S."/>
            <person name="Pires J.C."/>
            <person name="Barker G."/>
            <person name="Moore J."/>
            <person name="Walley P.G."/>
            <person name="Manoli S."/>
            <person name="Batley J."/>
            <person name="Edwards D."/>
            <person name="Nelson M.N."/>
            <person name="Wang X."/>
            <person name="Paterson A.H."/>
            <person name="King G."/>
            <person name="Bancroft I."/>
            <person name="Chalhoub B."/>
            <person name="Sharpe A.G."/>
        </authorList>
    </citation>
    <scope>NUCLEOTIDE SEQUENCE</scope>
    <source>
        <strain evidence="2 3">cv. TO1000</strain>
    </source>
</reference>
<keyword evidence="1" id="KW-0472">Membrane</keyword>
<evidence type="ECO:0000256" key="1">
    <source>
        <dbReference type="SAM" id="Phobius"/>
    </source>
</evidence>
<keyword evidence="3" id="KW-1185">Reference proteome</keyword>
<evidence type="ECO:0000313" key="2">
    <source>
        <dbReference type="EnsemblPlants" id="Bo7g105650.1"/>
    </source>
</evidence>
<organism evidence="2 3">
    <name type="scientific">Brassica oleracea var. oleracea</name>
    <dbReference type="NCBI Taxonomy" id="109376"/>
    <lineage>
        <taxon>Eukaryota</taxon>
        <taxon>Viridiplantae</taxon>
        <taxon>Streptophyta</taxon>
        <taxon>Embryophyta</taxon>
        <taxon>Tracheophyta</taxon>
        <taxon>Spermatophyta</taxon>
        <taxon>Magnoliopsida</taxon>
        <taxon>eudicotyledons</taxon>
        <taxon>Gunneridae</taxon>
        <taxon>Pentapetalae</taxon>
        <taxon>rosids</taxon>
        <taxon>malvids</taxon>
        <taxon>Brassicales</taxon>
        <taxon>Brassicaceae</taxon>
        <taxon>Brassiceae</taxon>
        <taxon>Brassica</taxon>
    </lineage>
</organism>
<evidence type="ECO:0000313" key="3">
    <source>
        <dbReference type="Proteomes" id="UP000032141"/>
    </source>
</evidence>
<dbReference type="AlphaFoldDB" id="A0A0D3DER7"/>
<dbReference type="Gramene" id="Bo7g105650.1">
    <property type="protein sequence ID" value="Bo7g105650.1"/>
    <property type="gene ID" value="Bo7g105650"/>
</dbReference>
<reference evidence="2" key="2">
    <citation type="submission" date="2015-03" db="UniProtKB">
        <authorList>
            <consortium name="EnsemblPlants"/>
        </authorList>
    </citation>
    <scope>IDENTIFICATION</scope>
</reference>
<keyword evidence="1" id="KW-0812">Transmembrane</keyword>
<accession>A0A0D3DER7</accession>